<keyword evidence="1" id="KW-0812">Transmembrane</keyword>
<dbReference type="AlphaFoldDB" id="A0A2D4LXJ1"/>
<protein>
    <submittedName>
        <fullName evidence="2">Uncharacterized protein</fullName>
    </submittedName>
</protein>
<feature type="transmembrane region" description="Helical" evidence="1">
    <location>
        <begin position="20"/>
        <end position="39"/>
    </location>
</feature>
<accession>A0A2D4LXJ1</accession>
<evidence type="ECO:0000313" key="2">
    <source>
        <dbReference type="EMBL" id="LAB25433.1"/>
    </source>
</evidence>
<name>A0A2D4LXJ1_9SAUR</name>
<reference evidence="2" key="2">
    <citation type="submission" date="2017-11" db="EMBL/GenBank/DDBJ databases">
        <title>Coralsnake Venomics: Analyses of Venom Gland Transcriptomes and Proteomes of Six Brazilian Taxa.</title>
        <authorList>
            <person name="Aird S.D."/>
            <person name="Jorge da Silva N."/>
            <person name="Qiu L."/>
            <person name="Villar-Briones A."/>
            <person name="Aparecida-Saddi V."/>
            <person name="Campos-Telles M.P."/>
            <person name="Grau M."/>
            <person name="Mikheyev A.S."/>
        </authorList>
    </citation>
    <scope>NUCLEOTIDE SEQUENCE</scope>
    <source>
        <tissue evidence="2">Venom_gland</tissue>
    </source>
</reference>
<organism evidence="2">
    <name type="scientific">Micrurus spixii</name>
    <name type="common">Amazon coral snake</name>
    <dbReference type="NCBI Taxonomy" id="129469"/>
    <lineage>
        <taxon>Eukaryota</taxon>
        <taxon>Metazoa</taxon>
        <taxon>Chordata</taxon>
        <taxon>Craniata</taxon>
        <taxon>Vertebrata</taxon>
        <taxon>Euteleostomi</taxon>
        <taxon>Lepidosauria</taxon>
        <taxon>Squamata</taxon>
        <taxon>Bifurcata</taxon>
        <taxon>Unidentata</taxon>
        <taxon>Episquamata</taxon>
        <taxon>Toxicofera</taxon>
        <taxon>Serpentes</taxon>
        <taxon>Colubroidea</taxon>
        <taxon>Elapidae</taxon>
        <taxon>Elapinae</taxon>
        <taxon>Micrurus</taxon>
    </lineage>
</organism>
<proteinExistence type="predicted"/>
<sequence length="138" mass="15099">MGLFNDHPICLMAIKKKVKFPWGLPCLMSGFLVPIVVVGQGPPVPGGSQDGESELFSRRGTHYGTRDHNSTLCYLLEEHPKVLCWHCWKGHGSLPSWMWLNYSNSHASCSPKSESETTTGINHSAANGGNWQVTCGSS</sequence>
<keyword evidence="1" id="KW-0472">Membrane</keyword>
<evidence type="ECO:0000256" key="1">
    <source>
        <dbReference type="SAM" id="Phobius"/>
    </source>
</evidence>
<dbReference type="EMBL" id="IACM01051913">
    <property type="protein sequence ID" value="LAB25433.1"/>
    <property type="molecule type" value="Transcribed_RNA"/>
</dbReference>
<keyword evidence="1" id="KW-1133">Transmembrane helix</keyword>
<reference evidence="2" key="1">
    <citation type="submission" date="2017-07" db="EMBL/GenBank/DDBJ databases">
        <authorList>
            <person name="Mikheyev A."/>
            <person name="Grau M."/>
        </authorList>
    </citation>
    <scope>NUCLEOTIDE SEQUENCE</scope>
    <source>
        <tissue evidence="2">Venom_gland</tissue>
    </source>
</reference>